<keyword evidence="1" id="KW-0732">Signal</keyword>
<dbReference type="RefSeq" id="WP_150417124.1">
    <property type="nucleotide sequence ID" value="NZ_VYQF01000015.1"/>
</dbReference>
<comment type="caution">
    <text evidence="2">The sequence shown here is derived from an EMBL/GenBank/DDBJ whole genome shotgun (WGS) entry which is preliminary data.</text>
</comment>
<keyword evidence="3" id="KW-1185">Reference proteome</keyword>
<evidence type="ECO:0000313" key="3">
    <source>
        <dbReference type="Proteomes" id="UP000326903"/>
    </source>
</evidence>
<organism evidence="2 3">
    <name type="scientific">Ginsengibacter hankyongi</name>
    <dbReference type="NCBI Taxonomy" id="2607284"/>
    <lineage>
        <taxon>Bacteria</taxon>
        <taxon>Pseudomonadati</taxon>
        <taxon>Bacteroidota</taxon>
        <taxon>Chitinophagia</taxon>
        <taxon>Chitinophagales</taxon>
        <taxon>Chitinophagaceae</taxon>
        <taxon>Ginsengibacter</taxon>
    </lineage>
</organism>
<gene>
    <name evidence="2" type="ORF">FW778_22325</name>
</gene>
<dbReference type="PROSITE" id="PS51257">
    <property type="entry name" value="PROKAR_LIPOPROTEIN"/>
    <property type="match status" value="1"/>
</dbReference>
<feature type="chain" id="PRO_5023890818" evidence="1">
    <location>
        <begin position="20"/>
        <end position="186"/>
    </location>
</feature>
<accession>A0A5J5IDK9</accession>
<protein>
    <submittedName>
        <fullName evidence="2">Uncharacterized protein</fullName>
    </submittedName>
</protein>
<feature type="signal peptide" evidence="1">
    <location>
        <begin position="1"/>
        <end position="19"/>
    </location>
</feature>
<dbReference type="EMBL" id="VYQF01000015">
    <property type="protein sequence ID" value="KAA9034420.1"/>
    <property type="molecule type" value="Genomic_DNA"/>
</dbReference>
<sequence length="186" mass="21029">MKTTILLFLIFTAFFFSCSQDVATVQVIRNPLIKFDFNSTSSWKSDSYSFADVSKVVVYPNDTTKPGRLYNRLTLQALGRDNTGNHLQLIINFDAVDVSHLIGIYSPVYSTERGLADVRLFNLTNSNDLSAYNLCDFNISNATFQIQKQDITEQLIKGVFQMTLCDARDSTKKINIINGTLTDIHY</sequence>
<dbReference type="Proteomes" id="UP000326903">
    <property type="component" value="Unassembled WGS sequence"/>
</dbReference>
<proteinExistence type="predicted"/>
<dbReference type="AlphaFoldDB" id="A0A5J5IDK9"/>
<evidence type="ECO:0000313" key="2">
    <source>
        <dbReference type="EMBL" id="KAA9034420.1"/>
    </source>
</evidence>
<name>A0A5J5IDK9_9BACT</name>
<evidence type="ECO:0000256" key="1">
    <source>
        <dbReference type="SAM" id="SignalP"/>
    </source>
</evidence>
<reference evidence="2 3" key="1">
    <citation type="submission" date="2019-09" db="EMBL/GenBank/DDBJ databases">
        <title>Draft genome sequence of Ginsengibacter sp. BR5-29.</title>
        <authorList>
            <person name="Im W.-T."/>
        </authorList>
    </citation>
    <scope>NUCLEOTIDE SEQUENCE [LARGE SCALE GENOMIC DNA]</scope>
    <source>
        <strain evidence="2 3">BR5-29</strain>
    </source>
</reference>